<keyword evidence="1" id="KW-0472">Membrane</keyword>
<dbReference type="EMBL" id="KV454487">
    <property type="protein sequence ID" value="ODV59209.1"/>
    <property type="molecule type" value="Genomic_DNA"/>
</dbReference>
<reference evidence="3" key="1">
    <citation type="submission" date="2016-05" db="EMBL/GenBank/DDBJ databases">
        <title>Comparative genomics of biotechnologically important yeasts.</title>
        <authorList>
            <consortium name="DOE Joint Genome Institute"/>
            <person name="Riley R."/>
            <person name="Haridas S."/>
            <person name="Wolfe K.H."/>
            <person name="Lopes M.R."/>
            <person name="Hittinger C.T."/>
            <person name="Goker M."/>
            <person name="Salamov A."/>
            <person name="Wisecaver J."/>
            <person name="Long T.M."/>
            <person name="Aerts A.L."/>
            <person name="Barry K."/>
            <person name="Choi C."/>
            <person name="Clum A."/>
            <person name="Coughlan A.Y."/>
            <person name="Deshpande S."/>
            <person name="Douglass A.P."/>
            <person name="Hanson S.J."/>
            <person name="Klenk H.-P."/>
            <person name="Labutti K."/>
            <person name="Lapidus A."/>
            <person name="Lindquist E."/>
            <person name="Lipzen A."/>
            <person name="Meier-Kolthoff J.P."/>
            <person name="Ohm R.A."/>
            <person name="Otillar R.P."/>
            <person name="Pangilinan J."/>
            <person name="Peng Y."/>
            <person name="Rokas A."/>
            <person name="Rosa C.A."/>
            <person name="Scheuner C."/>
            <person name="Sibirny A.A."/>
            <person name="Slot J.C."/>
            <person name="Stielow J.B."/>
            <person name="Sun H."/>
            <person name="Kurtzman C.P."/>
            <person name="Blackwell M."/>
            <person name="Grigoriev I.V."/>
            <person name="Jeffries T.W."/>
        </authorList>
    </citation>
    <scope>NUCLEOTIDE SEQUENCE [LARGE SCALE GENOMIC DNA]</scope>
    <source>
        <strain evidence="3">DSM 1968</strain>
    </source>
</reference>
<dbReference type="Proteomes" id="UP000095038">
    <property type="component" value="Unassembled WGS sequence"/>
</dbReference>
<name>A0A1D2VC69_9ASCO</name>
<keyword evidence="1" id="KW-1133">Transmembrane helix</keyword>
<evidence type="ECO:0000313" key="2">
    <source>
        <dbReference type="EMBL" id="ODV59209.1"/>
    </source>
</evidence>
<evidence type="ECO:0000256" key="1">
    <source>
        <dbReference type="SAM" id="Phobius"/>
    </source>
</evidence>
<dbReference type="InParanoid" id="A0A1D2VC69"/>
<organism evidence="2 3">
    <name type="scientific">Ascoidea rubescens DSM 1968</name>
    <dbReference type="NCBI Taxonomy" id="1344418"/>
    <lineage>
        <taxon>Eukaryota</taxon>
        <taxon>Fungi</taxon>
        <taxon>Dikarya</taxon>
        <taxon>Ascomycota</taxon>
        <taxon>Saccharomycotina</taxon>
        <taxon>Saccharomycetes</taxon>
        <taxon>Ascoideaceae</taxon>
        <taxon>Ascoidea</taxon>
    </lineage>
</organism>
<dbReference type="GeneID" id="30962431"/>
<keyword evidence="3" id="KW-1185">Reference proteome</keyword>
<dbReference type="AlphaFoldDB" id="A0A1D2VC69"/>
<dbReference type="RefSeq" id="XP_020045516.1">
    <property type="nucleotide sequence ID" value="XM_020188795.1"/>
</dbReference>
<keyword evidence="1" id="KW-0812">Transmembrane</keyword>
<gene>
    <name evidence="2" type="ORF">ASCRUDRAFT_113725</name>
</gene>
<feature type="transmembrane region" description="Helical" evidence="1">
    <location>
        <begin position="101"/>
        <end position="120"/>
    </location>
</feature>
<evidence type="ECO:0000313" key="3">
    <source>
        <dbReference type="Proteomes" id="UP000095038"/>
    </source>
</evidence>
<proteinExistence type="predicted"/>
<accession>A0A1D2VC69</accession>
<protein>
    <submittedName>
        <fullName evidence="2">Uncharacterized protein</fullName>
    </submittedName>
</protein>
<sequence length="121" mass="13353">MRSMCQNEKRIEISKITTLLNSERSEDNCRRTALAATDNTTANIETLITHFTECPCLCVSMRKRAAVACTTSPIAEMRPALHGTCISSGLNRARKDPLSPAFWILLVLFLNDLGLPSSVIN</sequence>